<protein>
    <submittedName>
        <fullName evidence="2">Uncharacterized protein</fullName>
    </submittedName>
</protein>
<feature type="compositionally biased region" description="Polar residues" evidence="1">
    <location>
        <begin position="78"/>
        <end position="93"/>
    </location>
</feature>
<proteinExistence type="predicted"/>
<dbReference type="AlphaFoldDB" id="A0A182N8F5"/>
<sequence length="113" mass="12112">MACGPYTLQSPNQPTYHQLNASPNNNPTLHVMQPPQQSPSMVPPAQQQQQQQQQQLSPQQQQQQLVAGNALSFIGRSPPQNGVGQGAENGTTSDDSDDTIPVSGVGGRREPDK</sequence>
<feature type="region of interest" description="Disordered" evidence="1">
    <location>
        <begin position="1"/>
        <end position="113"/>
    </location>
</feature>
<dbReference type="VEuPathDB" id="VectorBase:ADIR003929"/>
<evidence type="ECO:0000313" key="3">
    <source>
        <dbReference type="Proteomes" id="UP000075884"/>
    </source>
</evidence>
<reference evidence="2" key="2">
    <citation type="submission" date="2020-05" db="UniProtKB">
        <authorList>
            <consortium name="EnsemblMetazoa"/>
        </authorList>
    </citation>
    <scope>IDENTIFICATION</scope>
    <source>
        <strain evidence="2">WRAIR2</strain>
    </source>
</reference>
<keyword evidence="3" id="KW-1185">Reference proteome</keyword>
<accession>A0A182N8F5</accession>
<organism evidence="2 3">
    <name type="scientific">Anopheles dirus</name>
    <dbReference type="NCBI Taxonomy" id="7168"/>
    <lineage>
        <taxon>Eukaryota</taxon>
        <taxon>Metazoa</taxon>
        <taxon>Ecdysozoa</taxon>
        <taxon>Arthropoda</taxon>
        <taxon>Hexapoda</taxon>
        <taxon>Insecta</taxon>
        <taxon>Pterygota</taxon>
        <taxon>Neoptera</taxon>
        <taxon>Endopterygota</taxon>
        <taxon>Diptera</taxon>
        <taxon>Nematocera</taxon>
        <taxon>Culicoidea</taxon>
        <taxon>Culicidae</taxon>
        <taxon>Anophelinae</taxon>
        <taxon>Anopheles</taxon>
    </lineage>
</organism>
<evidence type="ECO:0000313" key="2">
    <source>
        <dbReference type="EnsemblMetazoa" id="ADIR003929-PA"/>
    </source>
</evidence>
<reference evidence="3" key="1">
    <citation type="submission" date="2013-03" db="EMBL/GenBank/DDBJ databases">
        <title>The Genome Sequence of Anopheles dirus WRAIR2.</title>
        <authorList>
            <consortium name="The Broad Institute Genomics Platform"/>
            <person name="Neafsey D.E."/>
            <person name="Walton C."/>
            <person name="Walker B."/>
            <person name="Young S.K."/>
            <person name="Zeng Q."/>
            <person name="Gargeya S."/>
            <person name="Fitzgerald M."/>
            <person name="Haas B."/>
            <person name="Abouelleil A."/>
            <person name="Allen A.W."/>
            <person name="Alvarado L."/>
            <person name="Arachchi H.M."/>
            <person name="Berlin A.M."/>
            <person name="Chapman S.B."/>
            <person name="Gainer-Dewar J."/>
            <person name="Goldberg J."/>
            <person name="Griggs A."/>
            <person name="Gujja S."/>
            <person name="Hansen M."/>
            <person name="Howarth C."/>
            <person name="Imamovic A."/>
            <person name="Ireland A."/>
            <person name="Larimer J."/>
            <person name="McCowan C."/>
            <person name="Murphy C."/>
            <person name="Pearson M."/>
            <person name="Poon T.W."/>
            <person name="Priest M."/>
            <person name="Roberts A."/>
            <person name="Saif S."/>
            <person name="Shea T."/>
            <person name="Sisk P."/>
            <person name="Sykes S."/>
            <person name="Wortman J."/>
            <person name="Nusbaum C."/>
            <person name="Birren B."/>
        </authorList>
    </citation>
    <scope>NUCLEOTIDE SEQUENCE [LARGE SCALE GENOMIC DNA]</scope>
    <source>
        <strain evidence="3">WRAIR2</strain>
    </source>
</reference>
<evidence type="ECO:0000256" key="1">
    <source>
        <dbReference type="SAM" id="MobiDB-lite"/>
    </source>
</evidence>
<feature type="compositionally biased region" description="Polar residues" evidence="1">
    <location>
        <begin position="7"/>
        <end position="28"/>
    </location>
</feature>
<feature type="compositionally biased region" description="Low complexity" evidence="1">
    <location>
        <begin position="32"/>
        <end position="67"/>
    </location>
</feature>
<dbReference type="Proteomes" id="UP000075884">
    <property type="component" value="Unassembled WGS sequence"/>
</dbReference>
<name>A0A182N8F5_9DIPT</name>
<dbReference type="STRING" id="7168.A0A182N8F5"/>
<dbReference type="EnsemblMetazoa" id="ADIR003929-RA">
    <property type="protein sequence ID" value="ADIR003929-PA"/>
    <property type="gene ID" value="ADIR003929"/>
</dbReference>